<dbReference type="InterPro" id="IPR011990">
    <property type="entry name" value="TPR-like_helical_dom_sf"/>
</dbReference>
<evidence type="ECO:0000259" key="7">
    <source>
        <dbReference type="Pfam" id="PF14322"/>
    </source>
</evidence>
<evidence type="ECO:0000256" key="1">
    <source>
        <dbReference type="ARBA" id="ARBA00004442"/>
    </source>
</evidence>
<dbReference type="Pfam" id="PF14322">
    <property type="entry name" value="SusD-like_3"/>
    <property type="match status" value="1"/>
</dbReference>
<dbReference type="InterPro" id="IPR033985">
    <property type="entry name" value="SusD-like_N"/>
</dbReference>
<dbReference type="InterPro" id="IPR012944">
    <property type="entry name" value="SusD_RagB_dom"/>
</dbReference>
<organism evidence="8 9">
    <name type="scientific">Pedobacter rhodius</name>
    <dbReference type="NCBI Taxonomy" id="3004098"/>
    <lineage>
        <taxon>Bacteria</taxon>
        <taxon>Pseudomonadati</taxon>
        <taxon>Bacteroidota</taxon>
        <taxon>Sphingobacteriia</taxon>
        <taxon>Sphingobacteriales</taxon>
        <taxon>Sphingobacteriaceae</taxon>
        <taxon>Pedobacter</taxon>
    </lineage>
</organism>
<dbReference type="RefSeq" id="WP_269414382.1">
    <property type="nucleotide sequence ID" value="NZ_JAPWGL010000001.1"/>
</dbReference>
<feature type="domain" description="RagB/SusD" evidence="6">
    <location>
        <begin position="288"/>
        <end position="565"/>
    </location>
</feature>
<evidence type="ECO:0000256" key="4">
    <source>
        <dbReference type="ARBA" id="ARBA00023136"/>
    </source>
</evidence>
<accession>A0ABT4KUI6</accession>
<dbReference type="EMBL" id="JAPWGL010000001">
    <property type="protein sequence ID" value="MCZ4222582.1"/>
    <property type="molecule type" value="Genomic_DNA"/>
</dbReference>
<evidence type="ECO:0000256" key="5">
    <source>
        <dbReference type="ARBA" id="ARBA00023237"/>
    </source>
</evidence>
<evidence type="ECO:0000313" key="8">
    <source>
        <dbReference type="EMBL" id="MCZ4222582.1"/>
    </source>
</evidence>
<name>A0ABT4KUI6_9SPHI</name>
<dbReference type="Proteomes" id="UP001144341">
    <property type="component" value="Unassembled WGS sequence"/>
</dbReference>
<evidence type="ECO:0000256" key="3">
    <source>
        <dbReference type="ARBA" id="ARBA00022729"/>
    </source>
</evidence>
<comment type="subcellular location">
    <subcellularLocation>
        <location evidence="1">Cell outer membrane</location>
    </subcellularLocation>
</comment>
<dbReference type="PROSITE" id="PS51257">
    <property type="entry name" value="PROKAR_LIPOPROTEIN"/>
    <property type="match status" value="1"/>
</dbReference>
<evidence type="ECO:0000256" key="2">
    <source>
        <dbReference type="ARBA" id="ARBA00006275"/>
    </source>
</evidence>
<keyword evidence="5" id="KW-0998">Cell outer membrane</keyword>
<keyword evidence="9" id="KW-1185">Reference proteome</keyword>
<comment type="caution">
    <text evidence="8">The sequence shown here is derived from an EMBL/GenBank/DDBJ whole genome shotgun (WGS) entry which is preliminary data.</text>
</comment>
<evidence type="ECO:0000259" key="6">
    <source>
        <dbReference type="Pfam" id="PF07980"/>
    </source>
</evidence>
<dbReference type="CDD" id="cd08977">
    <property type="entry name" value="SusD"/>
    <property type="match status" value="1"/>
</dbReference>
<reference evidence="8" key="1">
    <citation type="submission" date="2022-12" db="EMBL/GenBank/DDBJ databases">
        <title>Genome sequence of SJ11.</title>
        <authorList>
            <person name="Woo H."/>
        </authorList>
    </citation>
    <scope>NUCLEOTIDE SEQUENCE</scope>
    <source>
        <strain evidence="8">SJ11</strain>
    </source>
</reference>
<keyword evidence="4" id="KW-0472">Membrane</keyword>
<dbReference type="SUPFAM" id="SSF48452">
    <property type="entry name" value="TPR-like"/>
    <property type="match status" value="1"/>
</dbReference>
<feature type="domain" description="SusD-like N-terminal" evidence="7">
    <location>
        <begin position="72"/>
        <end position="215"/>
    </location>
</feature>
<proteinExistence type="inferred from homology"/>
<dbReference type="Pfam" id="PF07980">
    <property type="entry name" value="SusD_RagB"/>
    <property type="match status" value="1"/>
</dbReference>
<evidence type="ECO:0000313" key="9">
    <source>
        <dbReference type="Proteomes" id="UP001144341"/>
    </source>
</evidence>
<dbReference type="Gene3D" id="1.25.40.390">
    <property type="match status" value="1"/>
</dbReference>
<comment type="similarity">
    <text evidence="2">Belongs to the SusD family.</text>
</comment>
<keyword evidence="3" id="KW-0732">Signal</keyword>
<protein>
    <submittedName>
        <fullName evidence="8">RagB/SusD family nutrient uptake outer membrane protein</fullName>
    </submittedName>
</protein>
<sequence>MSTKYILIGAASLLISITGCKKFTDEYNPANRTAETYYNKFSGFEDLAKSNYATLRGIINFPTFFNLGTDTYSTPNINDNNGENLYNINLNAFNGSAASLYTQMYAAINIANNTIYWATQVTDGNAATVNTRVAEAKALRAFYYYYLAETYGDVPIVLSRTTGVTLAYTRAPEKDVYDQIIKDLNEAIAVLPATTPDFGRATKGFAQHLLAKVYLTRGYKTYGGGNTDFTQAAALAETVIGSGTYALKTKFSDLFDPAVPNYQNNNEVIFSVQYSTNALFNGGGNTLQQWFLWDVQNSALLGRSVFYGKTNNALAPDPYFFSLFNKNSDSRYLATVYDAVLTQVAGTYNNKSFAVGDTLIYYPIVPFTAAQKALRKYIVINPDEYRTSPFLNGVRNYPQFKKFRDPFVSGYVDNGGARDTYVFRLAETYLIAAEAYVKLNNQAKALAYMNVLRTRAAKTGTNPASGILYATELQYTGTVTLDAILEERARELVGEEFRWYELKRMYETVGSVSTNKLLTRSLLYNDELKAAQGGKTILDAKFLLRPIPQSQIDLNRGSFPQNPGY</sequence>
<gene>
    <name evidence="8" type="ORF">O0931_04660</name>
</gene>